<gene>
    <name evidence="5" type="ORF">HOP12_09665</name>
</gene>
<sequence>MRALLALTLAFLGAAPSVAAGVSARERAIAARVDASVPAGLTLLERTVNMNSGTLNPDGVRSVGRAFTPAFEALGFRIRWIDGAAWGRAGHLVATRVGRAGGANAKRLHVLLIGHLDTVFERDSPFQRFERLTDSTASGPGAIDMKGGIVVMWLALQALEAAGELERLDCTVFLCGDEERSGEPLALARRDLIAAADAADVALGFEDGAGDPRTAVVSRRSSGGWVLRTTGKPYHSSQIFRADVGYGSIFEAARILNAWRDSLAGEALLTFNPGVVLGGTRAHYDEAAGGGGAFGKTNVVAESTVVAGDLRALSLEQREAARAAMRRVAARNLPHASATLEFEDGYPPLAPSEGNRRLLAMYDQASRDLGHGPVAAVDPARAGAADISFCEGRVEMALDGIGLMGDGGHTVGEVADLRTLGSQARRVAVLLSRLGRGAK</sequence>
<dbReference type="Gene3D" id="3.30.70.360">
    <property type="match status" value="1"/>
</dbReference>
<keyword evidence="2 5" id="KW-0378">Hydrolase</keyword>
<dbReference type="GO" id="GO:0046872">
    <property type="term" value="F:metal ion binding"/>
    <property type="evidence" value="ECO:0007669"/>
    <property type="project" value="UniProtKB-KW"/>
</dbReference>
<proteinExistence type="predicted"/>
<dbReference type="EMBL" id="JABFRW010000120">
    <property type="protein sequence ID" value="NOT34423.1"/>
    <property type="molecule type" value="Genomic_DNA"/>
</dbReference>
<evidence type="ECO:0000313" key="6">
    <source>
        <dbReference type="Proteomes" id="UP000580839"/>
    </source>
</evidence>
<dbReference type="InterPro" id="IPR011650">
    <property type="entry name" value="Peptidase_M20_dimer"/>
</dbReference>
<dbReference type="Pfam" id="PF07687">
    <property type="entry name" value="M20_dimer"/>
    <property type="match status" value="1"/>
</dbReference>
<dbReference type="InterPro" id="IPR036264">
    <property type="entry name" value="Bact_exopeptidase_dim_dom"/>
</dbReference>
<evidence type="ECO:0000259" key="4">
    <source>
        <dbReference type="Pfam" id="PF07687"/>
    </source>
</evidence>
<dbReference type="PANTHER" id="PTHR43808">
    <property type="entry name" value="ACETYLORNITHINE DEACETYLASE"/>
    <property type="match status" value="1"/>
</dbReference>
<dbReference type="Proteomes" id="UP000580839">
    <property type="component" value="Unassembled WGS sequence"/>
</dbReference>
<dbReference type="InterPro" id="IPR050072">
    <property type="entry name" value="Peptidase_M20A"/>
</dbReference>
<dbReference type="Pfam" id="PF01546">
    <property type="entry name" value="Peptidase_M20"/>
    <property type="match status" value="1"/>
</dbReference>
<dbReference type="SUPFAM" id="SSF55031">
    <property type="entry name" value="Bacterial exopeptidase dimerisation domain"/>
    <property type="match status" value="1"/>
</dbReference>
<evidence type="ECO:0000256" key="2">
    <source>
        <dbReference type="ARBA" id="ARBA00022801"/>
    </source>
</evidence>
<dbReference type="InterPro" id="IPR002933">
    <property type="entry name" value="Peptidase_M20"/>
</dbReference>
<feature type="domain" description="Peptidase M20 dimerisation" evidence="4">
    <location>
        <begin position="218"/>
        <end position="335"/>
    </location>
</feature>
<dbReference type="PANTHER" id="PTHR43808:SF32">
    <property type="entry name" value="ARGE_DAPE-RELATED DEACYLASE"/>
    <property type="match status" value="1"/>
</dbReference>
<evidence type="ECO:0000313" key="5">
    <source>
        <dbReference type="EMBL" id="NOT34423.1"/>
    </source>
</evidence>
<dbReference type="AlphaFoldDB" id="A0A849SL20"/>
<dbReference type="GO" id="GO:0016787">
    <property type="term" value="F:hydrolase activity"/>
    <property type="evidence" value="ECO:0007669"/>
    <property type="project" value="UniProtKB-KW"/>
</dbReference>
<dbReference type="SUPFAM" id="SSF53187">
    <property type="entry name" value="Zn-dependent exopeptidases"/>
    <property type="match status" value="1"/>
</dbReference>
<name>A0A849SL20_UNCEI</name>
<evidence type="ECO:0000256" key="3">
    <source>
        <dbReference type="SAM" id="SignalP"/>
    </source>
</evidence>
<organism evidence="5 6">
    <name type="scientific">Eiseniibacteriota bacterium</name>
    <dbReference type="NCBI Taxonomy" id="2212470"/>
    <lineage>
        <taxon>Bacteria</taxon>
        <taxon>Candidatus Eiseniibacteriota</taxon>
    </lineage>
</organism>
<protein>
    <submittedName>
        <fullName evidence="5">M20/M25/M40 family metallo-hydrolase</fullName>
    </submittedName>
</protein>
<keyword evidence="1" id="KW-0479">Metal-binding</keyword>
<keyword evidence="3" id="KW-0732">Signal</keyword>
<accession>A0A849SL20</accession>
<dbReference type="Gene3D" id="3.40.630.10">
    <property type="entry name" value="Zn peptidases"/>
    <property type="match status" value="1"/>
</dbReference>
<feature type="signal peptide" evidence="3">
    <location>
        <begin position="1"/>
        <end position="19"/>
    </location>
</feature>
<reference evidence="5 6" key="1">
    <citation type="submission" date="2020-04" db="EMBL/GenBank/DDBJ databases">
        <title>Metagenomic profiling of ammonia- and methane-oxidizing microorganisms in a Dutch drinking water treatment plant.</title>
        <authorList>
            <person name="Poghosyan L."/>
            <person name="Leucker S."/>
        </authorList>
    </citation>
    <scope>NUCLEOTIDE SEQUENCE [LARGE SCALE GENOMIC DNA]</scope>
    <source>
        <strain evidence="5">S-RSF-IL-03</strain>
    </source>
</reference>
<evidence type="ECO:0000256" key="1">
    <source>
        <dbReference type="ARBA" id="ARBA00022723"/>
    </source>
</evidence>
<comment type="caution">
    <text evidence="5">The sequence shown here is derived from an EMBL/GenBank/DDBJ whole genome shotgun (WGS) entry which is preliminary data.</text>
</comment>
<feature type="chain" id="PRO_5032500394" evidence="3">
    <location>
        <begin position="20"/>
        <end position="439"/>
    </location>
</feature>